<dbReference type="Proteomes" id="UP000660861">
    <property type="component" value="Unassembled WGS sequence"/>
</dbReference>
<dbReference type="EMBL" id="JACRTC010000007">
    <property type="protein sequence ID" value="MBC8571138.1"/>
    <property type="molecule type" value="Genomic_DNA"/>
</dbReference>
<dbReference type="InterPro" id="IPR008930">
    <property type="entry name" value="Terpenoid_cyclase/PrenylTrfase"/>
</dbReference>
<keyword evidence="3" id="KW-0812">Transmembrane</keyword>
<feature type="transmembrane region" description="Helical" evidence="3">
    <location>
        <begin position="310"/>
        <end position="331"/>
    </location>
</feature>
<keyword evidence="3" id="KW-1133">Transmembrane helix</keyword>
<evidence type="ECO:0000259" key="5">
    <source>
        <dbReference type="Pfam" id="PF00432"/>
    </source>
</evidence>
<evidence type="ECO:0000256" key="3">
    <source>
        <dbReference type="SAM" id="Phobius"/>
    </source>
</evidence>
<comment type="caution">
    <text evidence="6">The sequence shown here is derived from an EMBL/GenBank/DDBJ whole genome shotgun (WGS) entry which is preliminary data.</text>
</comment>
<feature type="chain" id="PRO_5037104329" evidence="4">
    <location>
        <begin position="26"/>
        <end position="360"/>
    </location>
</feature>
<evidence type="ECO:0000256" key="1">
    <source>
        <dbReference type="ARBA" id="ARBA00022737"/>
    </source>
</evidence>
<dbReference type="InterPro" id="IPR001330">
    <property type="entry name" value="Prenyltrans"/>
</dbReference>
<keyword evidence="3" id="KW-0472">Membrane</keyword>
<dbReference type="Gene3D" id="1.50.10.20">
    <property type="match status" value="1"/>
</dbReference>
<keyword evidence="1" id="KW-0677">Repeat</keyword>
<organism evidence="6 7">
    <name type="scientific">Zongyangia hominis</name>
    <dbReference type="NCBI Taxonomy" id="2763677"/>
    <lineage>
        <taxon>Bacteria</taxon>
        <taxon>Bacillati</taxon>
        <taxon>Bacillota</taxon>
        <taxon>Clostridia</taxon>
        <taxon>Eubacteriales</taxon>
        <taxon>Oscillospiraceae</taxon>
        <taxon>Zongyangia</taxon>
    </lineage>
</organism>
<evidence type="ECO:0000256" key="4">
    <source>
        <dbReference type="SAM" id="SignalP"/>
    </source>
</evidence>
<keyword evidence="4" id="KW-0732">Signal</keyword>
<proteinExistence type="predicted"/>
<dbReference type="AlphaFoldDB" id="A0A926EC79"/>
<protein>
    <submittedName>
        <fullName evidence="6">Terpene cyclase/mutase family protein</fullName>
    </submittedName>
</protein>
<feature type="region of interest" description="Disordered" evidence="2">
    <location>
        <begin position="340"/>
        <end position="360"/>
    </location>
</feature>
<evidence type="ECO:0000313" key="6">
    <source>
        <dbReference type="EMBL" id="MBC8571138.1"/>
    </source>
</evidence>
<dbReference type="RefSeq" id="WP_262398229.1">
    <property type="nucleotide sequence ID" value="NZ_JACRTC010000007.1"/>
</dbReference>
<feature type="signal peptide" evidence="4">
    <location>
        <begin position="1"/>
        <end position="25"/>
    </location>
</feature>
<dbReference type="SUPFAM" id="SSF48239">
    <property type="entry name" value="Terpenoid cyclases/Protein prenyltransferases"/>
    <property type="match status" value="1"/>
</dbReference>
<feature type="domain" description="Prenyltransferase alpha-alpha toroid" evidence="5">
    <location>
        <begin position="145"/>
        <end position="286"/>
    </location>
</feature>
<gene>
    <name evidence="6" type="ORF">H8709_09915</name>
</gene>
<dbReference type="GO" id="GO:0003824">
    <property type="term" value="F:catalytic activity"/>
    <property type="evidence" value="ECO:0007669"/>
    <property type="project" value="InterPro"/>
</dbReference>
<evidence type="ECO:0000256" key="2">
    <source>
        <dbReference type="SAM" id="MobiDB-lite"/>
    </source>
</evidence>
<keyword evidence="7" id="KW-1185">Reference proteome</keyword>
<dbReference type="CDD" id="cd00688">
    <property type="entry name" value="ISOPREN_C2_like"/>
    <property type="match status" value="1"/>
</dbReference>
<sequence length="360" mass="37720">MLRRSFRWVSVLLAACLLFALPAFAAHPLDSSIVEVRAYLDRQGDSAVKVLAARITGNEPKGKDVRALQKEAAGEDASDVAALTTRILALTAAGTDPRSCGGLNLVDLLCASPLLDNESPRDLAFALLALSCGGFAPTDETGAWTAGHIQETLLAMQNQDGGFGQVKNAMSDPQSTAMAVIALAPLGGTRGAVEKGLAYLAGALQSDGTYLATSGTKSADAVSWTILALNASGASVQDERFLKNGRPLTDTLFLFQNDDNGFADVLGEKSDTASTFPALCALQAVRAGGALFDFTAVSLTPYETSAVKTYGSFILMTIGVIAVVYVMLLLTKKLGPKIDAKRSPRNKEHLPAGDNPPKDE</sequence>
<name>A0A926EC79_9FIRM</name>
<evidence type="ECO:0000313" key="7">
    <source>
        <dbReference type="Proteomes" id="UP000660861"/>
    </source>
</evidence>
<dbReference type="Pfam" id="PF00432">
    <property type="entry name" value="Prenyltrans"/>
    <property type="match status" value="1"/>
</dbReference>
<reference evidence="6" key="1">
    <citation type="submission" date="2020-08" db="EMBL/GenBank/DDBJ databases">
        <title>Genome public.</title>
        <authorList>
            <person name="Liu C."/>
            <person name="Sun Q."/>
        </authorList>
    </citation>
    <scope>NUCLEOTIDE SEQUENCE</scope>
    <source>
        <strain evidence="6">NSJ-54</strain>
    </source>
</reference>
<accession>A0A926EC79</accession>